<dbReference type="EMBL" id="KN831772">
    <property type="protein sequence ID" value="KIM45330.1"/>
    <property type="molecule type" value="Genomic_DNA"/>
</dbReference>
<dbReference type="Proteomes" id="UP000053424">
    <property type="component" value="Unassembled WGS sequence"/>
</dbReference>
<name>A0A0C3C8Z8_HEBCY</name>
<organism evidence="2 3">
    <name type="scientific">Hebeloma cylindrosporum</name>
    <dbReference type="NCBI Taxonomy" id="76867"/>
    <lineage>
        <taxon>Eukaryota</taxon>
        <taxon>Fungi</taxon>
        <taxon>Dikarya</taxon>
        <taxon>Basidiomycota</taxon>
        <taxon>Agaricomycotina</taxon>
        <taxon>Agaricomycetes</taxon>
        <taxon>Agaricomycetidae</taxon>
        <taxon>Agaricales</taxon>
        <taxon>Agaricineae</taxon>
        <taxon>Hymenogastraceae</taxon>
        <taxon>Hebeloma</taxon>
    </lineage>
</organism>
<reference evidence="3" key="2">
    <citation type="submission" date="2015-01" db="EMBL/GenBank/DDBJ databases">
        <title>Evolutionary Origins and Diversification of the Mycorrhizal Mutualists.</title>
        <authorList>
            <consortium name="DOE Joint Genome Institute"/>
            <consortium name="Mycorrhizal Genomics Consortium"/>
            <person name="Kohler A."/>
            <person name="Kuo A."/>
            <person name="Nagy L.G."/>
            <person name="Floudas D."/>
            <person name="Copeland A."/>
            <person name="Barry K.W."/>
            <person name="Cichocki N."/>
            <person name="Veneault-Fourrey C."/>
            <person name="LaButti K."/>
            <person name="Lindquist E.A."/>
            <person name="Lipzen A."/>
            <person name="Lundell T."/>
            <person name="Morin E."/>
            <person name="Murat C."/>
            <person name="Riley R."/>
            <person name="Ohm R."/>
            <person name="Sun H."/>
            <person name="Tunlid A."/>
            <person name="Henrissat B."/>
            <person name="Grigoriev I.V."/>
            <person name="Hibbett D.S."/>
            <person name="Martin F."/>
        </authorList>
    </citation>
    <scope>NUCLEOTIDE SEQUENCE [LARGE SCALE GENOMIC DNA]</scope>
    <source>
        <strain evidence="3">h7</strain>
    </source>
</reference>
<feature type="region of interest" description="Disordered" evidence="1">
    <location>
        <begin position="1"/>
        <end position="70"/>
    </location>
</feature>
<evidence type="ECO:0000313" key="2">
    <source>
        <dbReference type="EMBL" id="KIM45330.1"/>
    </source>
</evidence>
<gene>
    <name evidence="2" type="ORF">M413DRAFT_8576</name>
</gene>
<feature type="region of interest" description="Disordered" evidence="1">
    <location>
        <begin position="322"/>
        <end position="342"/>
    </location>
</feature>
<feature type="compositionally biased region" description="Basic and acidic residues" evidence="1">
    <location>
        <begin position="26"/>
        <end position="41"/>
    </location>
</feature>
<protein>
    <submittedName>
        <fullName evidence="2">Uncharacterized protein</fullName>
    </submittedName>
</protein>
<keyword evidence="3" id="KW-1185">Reference proteome</keyword>
<dbReference type="AlphaFoldDB" id="A0A0C3C8Z8"/>
<accession>A0A0C3C8Z8</accession>
<evidence type="ECO:0000256" key="1">
    <source>
        <dbReference type="SAM" id="MobiDB-lite"/>
    </source>
</evidence>
<reference evidence="2 3" key="1">
    <citation type="submission" date="2014-04" db="EMBL/GenBank/DDBJ databases">
        <authorList>
            <consortium name="DOE Joint Genome Institute"/>
            <person name="Kuo A."/>
            <person name="Gay G."/>
            <person name="Dore J."/>
            <person name="Kohler A."/>
            <person name="Nagy L.G."/>
            <person name="Floudas D."/>
            <person name="Copeland A."/>
            <person name="Barry K.W."/>
            <person name="Cichocki N."/>
            <person name="Veneault-Fourrey C."/>
            <person name="LaButti K."/>
            <person name="Lindquist E.A."/>
            <person name="Lipzen A."/>
            <person name="Lundell T."/>
            <person name="Morin E."/>
            <person name="Murat C."/>
            <person name="Sun H."/>
            <person name="Tunlid A."/>
            <person name="Henrissat B."/>
            <person name="Grigoriev I.V."/>
            <person name="Hibbett D.S."/>
            <person name="Martin F."/>
            <person name="Nordberg H.P."/>
            <person name="Cantor M.N."/>
            <person name="Hua S.X."/>
        </authorList>
    </citation>
    <scope>NUCLEOTIDE SEQUENCE [LARGE SCALE GENOMIC DNA]</scope>
    <source>
        <strain evidence="3">h7</strain>
    </source>
</reference>
<dbReference type="HOGENOM" id="CLU_026023_0_0_1"/>
<proteinExistence type="predicted"/>
<sequence length="409" mass="44756">MPFGKDPLANTTSAPFFEPLPPAYETLDKSSGRRKSADHGPIHLPNSPPLFRPPNVTPKSHSRSLSSSSMTSLKGKKSWFKFSSPNPSSSSRTLNEVRTTVLGLVRDLVQEHSSGSPAALGILSSCAEACSSHTISLSAILQEKFIESHSPLYWAIVKRPKPNTSFEDQPVEPDLVGALISHSTPLNEDTISELRLACLATSDQPMFQRLRHLPQFSTISGADQILLGADVPLDEVTVEIGPGSEGAFAANFQIHQFHKRMMISKEIVLEFIARNRIWQFALSIMPDNTWSGPPPGSWCASLSLREPSPPTWLDARLVLREPPEEDTTSGNPTQLTQGKSTPRLRFKAKHMMEAPKNGVPATQIIVSLDDDPTFGSFQYSGSSAEEILAVRLEAKLRKPALDTDECVIS</sequence>
<dbReference type="OrthoDB" id="2959034at2759"/>
<evidence type="ECO:0000313" key="3">
    <source>
        <dbReference type="Proteomes" id="UP000053424"/>
    </source>
</evidence>
<feature type="compositionally biased region" description="Pro residues" evidence="1">
    <location>
        <begin position="46"/>
        <end position="56"/>
    </location>
</feature>
<feature type="compositionally biased region" description="Polar residues" evidence="1">
    <location>
        <begin position="328"/>
        <end position="340"/>
    </location>
</feature>